<dbReference type="Proteomes" id="UP000538566">
    <property type="component" value="Unassembled WGS sequence"/>
</dbReference>
<keyword evidence="8" id="KW-0282">Flagellum</keyword>
<dbReference type="InterPro" id="IPR010930">
    <property type="entry name" value="Flg_bb/hook_C_dom"/>
</dbReference>
<comment type="subcellular location">
    <subcellularLocation>
        <location evidence="1 4">Bacterial flagellum basal body</location>
    </subcellularLocation>
</comment>
<protein>
    <recommendedName>
        <fullName evidence="4">Flagellar hook protein FlgE</fullName>
    </recommendedName>
</protein>
<feature type="domain" description="Flagellar basal body rod protein N-terminal" evidence="5">
    <location>
        <begin position="3"/>
        <end position="33"/>
    </location>
</feature>
<sequence>MSFYTSLNGLKNAQTDLGVISHNIANAETTGFKKSRTEFADIVVGSAFTNPKLVVGIGAAVESISQNFALGPIEQTGSALDLAINGDGFFTTKNVVTGQTLFTRNGSLTVDGAGYISDGSGNRLQVFPTDTVGTITSTTPADALIPASNGTDASGNPIEFAGITVGDDGAVTASYADGSNVIIGKVALASFIAPQGLKQVGSSNWVTTGISGAPNYGQPSTGQYGSLLSGALERSNVDIAEELVSLITAQRNFQANAKAIDTATQISQTVIQLQT</sequence>
<evidence type="ECO:0000313" key="8">
    <source>
        <dbReference type="EMBL" id="MBB4611850.1"/>
    </source>
</evidence>
<evidence type="ECO:0000313" key="9">
    <source>
        <dbReference type="Proteomes" id="UP000538566"/>
    </source>
</evidence>
<evidence type="ECO:0000256" key="2">
    <source>
        <dbReference type="ARBA" id="ARBA00009677"/>
    </source>
</evidence>
<dbReference type="Pfam" id="PF00460">
    <property type="entry name" value="Flg_bb_rod"/>
    <property type="match status" value="1"/>
</dbReference>
<dbReference type="InterPro" id="IPR020013">
    <property type="entry name" value="Flagellar_FlgE/F/G"/>
</dbReference>
<feature type="domain" description="Flagellar hook protein FlgE/F/G-like D1" evidence="7">
    <location>
        <begin position="83"/>
        <end position="173"/>
    </location>
</feature>
<keyword evidence="9" id="KW-1185">Reference proteome</keyword>
<evidence type="ECO:0000256" key="4">
    <source>
        <dbReference type="RuleBase" id="RU362116"/>
    </source>
</evidence>
<evidence type="ECO:0000256" key="3">
    <source>
        <dbReference type="ARBA" id="ARBA00023143"/>
    </source>
</evidence>
<evidence type="ECO:0000259" key="6">
    <source>
        <dbReference type="Pfam" id="PF06429"/>
    </source>
</evidence>
<evidence type="ECO:0000259" key="7">
    <source>
        <dbReference type="Pfam" id="PF22692"/>
    </source>
</evidence>
<keyword evidence="8" id="KW-0966">Cell projection</keyword>
<dbReference type="Pfam" id="PF06429">
    <property type="entry name" value="Flg_bbr_C"/>
    <property type="match status" value="1"/>
</dbReference>
<comment type="similarity">
    <text evidence="2 4">Belongs to the flagella basal body rod proteins family.</text>
</comment>
<name>A0A7W7A8U0_9SPHN</name>
<dbReference type="GO" id="GO:0009425">
    <property type="term" value="C:bacterial-type flagellum basal body"/>
    <property type="evidence" value="ECO:0007669"/>
    <property type="project" value="UniProtKB-SubCell"/>
</dbReference>
<dbReference type="PANTHER" id="PTHR30435">
    <property type="entry name" value="FLAGELLAR PROTEIN"/>
    <property type="match status" value="1"/>
</dbReference>
<dbReference type="NCBIfam" id="TIGR03506">
    <property type="entry name" value="FlgEFG_subfam"/>
    <property type="match status" value="2"/>
</dbReference>
<dbReference type="OrthoDB" id="8372879at2"/>
<dbReference type="Pfam" id="PF22692">
    <property type="entry name" value="LlgE_F_G_D1"/>
    <property type="match status" value="1"/>
</dbReference>
<organism evidence="8 9">
    <name type="scientific">Novosphingobium taihuense</name>
    <dbReference type="NCBI Taxonomy" id="260085"/>
    <lineage>
        <taxon>Bacteria</taxon>
        <taxon>Pseudomonadati</taxon>
        <taxon>Pseudomonadota</taxon>
        <taxon>Alphaproteobacteria</taxon>
        <taxon>Sphingomonadales</taxon>
        <taxon>Sphingomonadaceae</taxon>
        <taxon>Novosphingobium</taxon>
    </lineage>
</organism>
<keyword evidence="3 4" id="KW-0975">Bacterial flagellum</keyword>
<proteinExistence type="inferred from homology"/>
<dbReference type="GO" id="GO:0005829">
    <property type="term" value="C:cytosol"/>
    <property type="evidence" value="ECO:0007669"/>
    <property type="project" value="TreeGrafter"/>
</dbReference>
<gene>
    <name evidence="8" type="ORF">GGR37_000096</name>
</gene>
<accession>A0A7W7A8U0</accession>
<evidence type="ECO:0000259" key="5">
    <source>
        <dbReference type="Pfam" id="PF00460"/>
    </source>
</evidence>
<dbReference type="AlphaFoldDB" id="A0A7W7A8U0"/>
<feature type="domain" description="Flagellar basal-body/hook protein C-terminal" evidence="6">
    <location>
        <begin position="229"/>
        <end position="273"/>
    </location>
</feature>
<comment type="function">
    <text evidence="4">A flexible structure which links the flagellar filament to the drive apparatus in the basal body.</text>
</comment>
<reference evidence="8 9" key="1">
    <citation type="submission" date="2020-08" db="EMBL/GenBank/DDBJ databases">
        <title>Genomic Encyclopedia of Type Strains, Phase IV (KMG-IV): sequencing the most valuable type-strain genomes for metagenomic binning, comparative biology and taxonomic classification.</title>
        <authorList>
            <person name="Goeker M."/>
        </authorList>
    </citation>
    <scope>NUCLEOTIDE SEQUENCE [LARGE SCALE GENOMIC DNA]</scope>
    <source>
        <strain evidence="8 9">DSM 17507</strain>
    </source>
</reference>
<keyword evidence="8" id="KW-0969">Cilium</keyword>
<dbReference type="EMBL" id="JACHOA010000001">
    <property type="protein sequence ID" value="MBB4611850.1"/>
    <property type="molecule type" value="Genomic_DNA"/>
</dbReference>
<dbReference type="PANTHER" id="PTHR30435:SF1">
    <property type="entry name" value="FLAGELLAR HOOK PROTEIN FLGE"/>
    <property type="match status" value="1"/>
</dbReference>
<dbReference type="SUPFAM" id="SSF117143">
    <property type="entry name" value="Flagellar hook protein flgE"/>
    <property type="match status" value="1"/>
</dbReference>
<evidence type="ECO:0000256" key="1">
    <source>
        <dbReference type="ARBA" id="ARBA00004117"/>
    </source>
</evidence>
<dbReference type="RefSeq" id="WP_144902775.1">
    <property type="nucleotide sequence ID" value="NZ_JACHOA010000001.1"/>
</dbReference>
<dbReference type="InterPro" id="IPR037925">
    <property type="entry name" value="FlgE/F/G-like"/>
</dbReference>
<dbReference type="InterPro" id="IPR053967">
    <property type="entry name" value="LlgE_F_G-like_D1"/>
</dbReference>
<dbReference type="GO" id="GO:0071978">
    <property type="term" value="P:bacterial-type flagellum-dependent swarming motility"/>
    <property type="evidence" value="ECO:0007669"/>
    <property type="project" value="TreeGrafter"/>
</dbReference>
<comment type="caution">
    <text evidence="8">The sequence shown here is derived from an EMBL/GenBank/DDBJ whole genome shotgun (WGS) entry which is preliminary data.</text>
</comment>
<dbReference type="InterPro" id="IPR001444">
    <property type="entry name" value="Flag_bb_rod_N"/>
</dbReference>
<dbReference type="GO" id="GO:0009424">
    <property type="term" value="C:bacterial-type flagellum hook"/>
    <property type="evidence" value="ECO:0007669"/>
    <property type="project" value="TreeGrafter"/>
</dbReference>